<dbReference type="EMBL" id="FRBX01000002">
    <property type="protein sequence ID" value="SHM06553.1"/>
    <property type="molecule type" value="Genomic_DNA"/>
</dbReference>
<keyword evidence="3" id="KW-1185">Reference proteome</keyword>
<gene>
    <name evidence="2" type="ORF">SAMN05444387_1831</name>
</gene>
<dbReference type="RefSeq" id="WP_089075938.1">
    <property type="nucleotide sequence ID" value="NZ_FRBX01000002.1"/>
</dbReference>
<evidence type="ECO:0000313" key="3">
    <source>
        <dbReference type="Proteomes" id="UP000184216"/>
    </source>
</evidence>
<evidence type="ECO:0000256" key="1">
    <source>
        <dbReference type="SAM" id="MobiDB-lite"/>
    </source>
</evidence>
<name>A0ABY1J230_9FLAO</name>
<dbReference type="Proteomes" id="UP000184216">
    <property type="component" value="Unassembled WGS sequence"/>
</dbReference>
<feature type="compositionally biased region" description="Basic and acidic residues" evidence="1">
    <location>
        <begin position="1"/>
        <end position="15"/>
    </location>
</feature>
<organism evidence="2 3">
    <name type="scientific">Flavobacterium pectinovorum</name>
    <dbReference type="NCBI Taxonomy" id="29533"/>
    <lineage>
        <taxon>Bacteria</taxon>
        <taxon>Pseudomonadati</taxon>
        <taxon>Bacteroidota</taxon>
        <taxon>Flavobacteriia</taxon>
        <taxon>Flavobacteriales</taxon>
        <taxon>Flavobacteriaceae</taxon>
        <taxon>Flavobacterium</taxon>
    </lineage>
</organism>
<accession>A0ABY1J230</accession>
<feature type="region of interest" description="Disordered" evidence="1">
    <location>
        <begin position="1"/>
        <end position="45"/>
    </location>
</feature>
<comment type="caution">
    <text evidence="2">The sequence shown here is derived from an EMBL/GenBank/DDBJ whole genome shotgun (WGS) entry which is preliminary data.</text>
</comment>
<proteinExistence type="predicted"/>
<reference evidence="2 3" key="1">
    <citation type="submission" date="2016-11" db="EMBL/GenBank/DDBJ databases">
        <authorList>
            <person name="Varghese N."/>
            <person name="Submissions S."/>
        </authorList>
    </citation>
    <scope>NUCLEOTIDE SEQUENCE [LARGE SCALE GENOMIC DNA]</scope>
    <source>
        <strain evidence="2 3">DSM 6368</strain>
    </source>
</reference>
<protein>
    <recommendedName>
        <fullName evidence="4">Bacteriocin-type signal sequence-containing protein</fullName>
    </recommendedName>
</protein>
<evidence type="ECO:0000313" key="2">
    <source>
        <dbReference type="EMBL" id="SHM06553.1"/>
    </source>
</evidence>
<evidence type="ECO:0008006" key="4">
    <source>
        <dbReference type="Google" id="ProtNLM"/>
    </source>
</evidence>
<sequence>MASKKIKLEDFEVEKLSNNQQKEIKGGDGEGPIDPNQLKGGAGNP</sequence>